<feature type="domain" description="AB hydrolase-1" evidence="2">
    <location>
        <begin position="30"/>
        <end position="284"/>
    </location>
</feature>
<keyword evidence="3" id="KW-0378">Hydrolase</keyword>
<organism evidence="3 4">
    <name type="scientific">Nocardioides marinquilinus</name>
    <dbReference type="NCBI Taxonomy" id="1210400"/>
    <lineage>
        <taxon>Bacteria</taxon>
        <taxon>Bacillati</taxon>
        <taxon>Actinomycetota</taxon>
        <taxon>Actinomycetes</taxon>
        <taxon>Propionibacteriales</taxon>
        <taxon>Nocardioidaceae</taxon>
        <taxon>Nocardioides</taxon>
    </lineage>
</organism>
<comment type="caution">
    <text evidence="3">The sequence shown here is derived from an EMBL/GenBank/DDBJ whole genome shotgun (WGS) entry which is preliminary data.</text>
</comment>
<keyword evidence="4" id="KW-1185">Reference proteome</keyword>
<evidence type="ECO:0000313" key="4">
    <source>
        <dbReference type="Proteomes" id="UP001500221"/>
    </source>
</evidence>
<dbReference type="Pfam" id="PF00561">
    <property type="entry name" value="Abhydrolase_1"/>
    <property type="match status" value="1"/>
</dbReference>
<evidence type="ECO:0000256" key="1">
    <source>
        <dbReference type="SAM" id="MobiDB-lite"/>
    </source>
</evidence>
<name>A0ABP9Q6C7_9ACTN</name>
<dbReference type="EMBL" id="BAABKG010000008">
    <property type="protein sequence ID" value="GAA5156729.1"/>
    <property type="molecule type" value="Genomic_DNA"/>
</dbReference>
<protein>
    <submittedName>
        <fullName evidence="3">Alpha/beta hydrolase</fullName>
    </submittedName>
</protein>
<dbReference type="Proteomes" id="UP001500221">
    <property type="component" value="Unassembled WGS sequence"/>
</dbReference>
<feature type="region of interest" description="Disordered" evidence="1">
    <location>
        <begin position="1"/>
        <end position="29"/>
    </location>
</feature>
<dbReference type="InterPro" id="IPR029058">
    <property type="entry name" value="AB_hydrolase_fold"/>
</dbReference>
<dbReference type="InterPro" id="IPR050471">
    <property type="entry name" value="AB_hydrolase"/>
</dbReference>
<accession>A0ABP9Q6C7</accession>
<feature type="compositionally biased region" description="Basic and acidic residues" evidence="1">
    <location>
        <begin position="1"/>
        <end position="13"/>
    </location>
</feature>
<dbReference type="Gene3D" id="3.40.50.1820">
    <property type="entry name" value="alpha/beta hydrolase"/>
    <property type="match status" value="1"/>
</dbReference>
<proteinExistence type="predicted"/>
<dbReference type="RefSeq" id="WP_345464560.1">
    <property type="nucleotide sequence ID" value="NZ_BAABKG010000008.1"/>
</dbReference>
<dbReference type="InterPro" id="IPR000073">
    <property type="entry name" value="AB_hydrolase_1"/>
</dbReference>
<evidence type="ECO:0000313" key="3">
    <source>
        <dbReference type="EMBL" id="GAA5156729.1"/>
    </source>
</evidence>
<gene>
    <name evidence="3" type="ORF">GCM10023340_45370</name>
</gene>
<dbReference type="GO" id="GO:0016787">
    <property type="term" value="F:hydrolase activity"/>
    <property type="evidence" value="ECO:0007669"/>
    <property type="project" value="UniProtKB-KW"/>
</dbReference>
<dbReference type="PANTHER" id="PTHR43433:SF5">
    <property type="entry name" value="AB HYDROLASE-1 DOMAIN-CONTAINING PROTEIN"/>
    <property type="match status" value="1"/>
</dbReference>
<sequence>METLRLPDGRSLDYTDGTTDGTTDGRDDRPVLVFHHGTPSAATRDRHFGAAADEVGVRVVRLSRPGYGGSTRLPGRRVADVAADVAALLDHLGVERCVTGGLSGGGPHALATAALLPDRVAGVLSIAGAAPATEPDLDFLAGMGAENVEEFGLARRGEAALRPWLETMAVEVRGATPEQLIEAMSTLLPEVDRAAVRGERGTAYGEDVTASMDEALRVGVDGWLDDDLAFVGDWGFDLADVRVPAFVWQGDEDLMVPPAHGAWLAAHLPDARAHLLPGEGHLSLALGSAVPMLTELVATLR</sequence>
<dbReference type="PANTHER" id="PTHR43433">
    <property type="entry name" value="HYDROLASE, ALPHA/BETA FOLD FAMILY PROTEIN"/>
    <property type="match status" value="1"/>
</dbReference>
<reference evidence="4" key="1">
    <citation type="journal article" date="2019" name="Int. J. Syst. Evol. Microbiol.">
        <title>The Global Catalogue of Microorganisms (GCM) 10K type strain sequencing project: providing services to taxonomists for standard genome sequencing and annotation.</title>
        <authorList>
            <consortium name="The Broad Institute Genomics Platform"/>
            <consortium name="The Broad Institute Genome Sequencing Center for Infectious Disease"/>
            <person name="Wu L."/>
            <person name="Ma J."/>
        </authorList>
    </citation>
    <scope>NUCLEOTIDE SEQUENCE [LARGE SCALE GENOMIC DNA]</scope>
    <source>
        <strain evidence="4">JCM 18459</strain>
    </source>
</reference>
<evidence type="ECO:0000259" key="2">
    <source>
        <dbReference type="Pfam" id="PF00561"/>
    </source>
</evidence>
<dbReference type="SUPFAM" id="SSF53474">
    <property type="entry name" value="alpha/beta-Hydrolases"/>
    <property type="match status" value="1"/>
</dbReference>